<dbReference type="InterPro" id="IPR039309">
    <property type="entry name" value="BT1"/>
</dbReference>
<dbReference type="EMBL" id="ANJA01000793">
    <property type="protein sequence ID" value="ETO81821.1"/>
    <property type="molecule type" value="Genomic_DNA"/>
</dbReference>
<keyword evidence="6 7" id="KW-0472">Membrane</keyword>
<evidence type="ECO:0000256" key="1">
    <source>
        <dbReference type="ARBA" id="ARBA00004141"/>
    </source>
</evidence>
<dbReference type="InterPro" id="IPR036259">
    <property type="entry name" value="MFS_trans_sf"/>
</dbReference>
<dbReference type="SUPFAM" id="SSF103473">
    <property type="entry name" value="MFS general substrate transporter"/>
    <property type="match status" value="1"/>
</dbReference>
<sequence>MTVATGAVVIIVDCTVSLLVIWDVFRSQWFWLGPPIAVQLPYGVGWIISSFCVVELAQIGNEAAVYGLITTVSNVAQPFATSITLAIDSPFNVTNERVQADTHSVRLDITYTIIIMYAMTIFSWVFLFLLPPQKAETQELVRKGGHSKLLGGVTVFYLSFSLVWSIMTNIMAMFDSTSCLIIAGGTGC</sequence>
<dbReference type="GO" id="GO:0016020">
    <property type="term" value="C:membrane"/>
    <property type="evidence" value="ECO:0007669"/>
    <property type="project" value="UniProtKB-SubCell"/>
</dbReference>
<comment type="caution">
    <text evidence="8">The sequence shown here is derived from an EMBL/GenBank/DDBJ whole genome shotgun (WGS) entry which is preliminary data.</text>
</comment>
<evidence type="ECO:0000256" key="7">
    <source>
        <dbReference type="SAM" id="Phobius"/>
    </source>
</evidence>
<feature type="transmembrane region" description="Helical" evidence="7">
    <location>
        <begin position="6"/>
        <end position="25"/>
    </location>
</feature>
<protein>
    <recommendedName>
        <fullName evidence="10">Transmembrane protein</fullName>
    </recommendedName>
</protein>
<feature type="transmembrane region" description="Helical" evidence="7">
    <location>
        <begin position="149"/>
        <end position="167"/>
    </location>
</feature>
<accession>A0A081ASG0</accession>
<feature type="transmembrane region" description="Helical" evidence="7">
    <location>
        <begin position="109"/>
        <end position="129"/>
    </location>
</feature>
<dbReference type="Proteomes" id="UP000028582">
    <property type="component" value="Unassembled WGS sequence"/>
</dbReference>
<evidence type="ECO:0000313" key="8">
    <source>
        <dbReference type="EMBL" id="ETO81821.1"/>
    </source>
</evidence>
<name>A0A081ASG0_PHYNI</name>
<dbReference type="PANTHER" id="PTHR31585">
    <property type="entry name" value="FOLATE-BIOPTERIN TRANSPORTER 1, CHLOROPLASTIC"/>
    <property type="match status" value="1"/>
</dbReference>
<evidence type="ECO:0000313" key="9">
    <source>
        <dbReference type="Proteomes" id="UP000028582"/>
    </source>
</evidence>
<evidence type="ECO:0000256" key="6">
    <source>
        <dbReference type="ARBA" id="ARBA00023136"/>
    </source>
</evidence>
<comment type="similarity">
    <text evidence="2">Belongs to the major facilitator superfamily. Folate-biopterin transporter (TC 2.A.71) family.</text>
</comment>
<gene>
    <name evidence="8" type="ORF">F444_03940</name>
</gene>
<dbReference type="PANTHER" id="PTHR31585:SF5">
    <property type="entry name" value="RNA-BINDING S4 DOMAIN-CONTAINING PROTEIN"/>
    <property type="match status" value="1"/>
</dbReference>
<evidence type="ECO:0000256" key="3">
    <source>
        <dbReference type="ARBA" id="ARBA00022448"/>
    </source>
</evidence>
<dbReference type="OrthoDB" id="76714at2759"/>
<comment type="subcellular location">
    <subcellularLocation>
        <location evidence="1">Membrane</location>
        <topology evidence="1">Multi-pass membrane protein</topology>
    </subcellularLocation>
</comment>
<dbReference type="AlphaFoldDB" id="A0A081ASG0"/>
<keyword evidence="3" id="KW-0813">Transport</keyword>
<keyword evidence="5 7" id="KW-1133">Transmembrane helix</keyword>
<reference evidence="8 9" key="1">
    <citation type="submission" date="2013-11" db="EMBL/GenBank/DDBJ databases">
        <title>The Genome Sequence of Phytophthora parasitica P1976.</title>
        <authorList>
            <consortium name="The Broad Institute Genomics Platform"/>
            <person name="Russ C."/>
            <person name="Tyler B."/>
            <person name="Panabieres F."/>
            <person name="Shan W."/>
            <person name="Tripathy S."/>
            <person name="Grunwald N."/>
            <person name="Machado M."/>
            <person name="Johnson C.S."/>
            <person name="Walker B."/>
            <person name="Young S."/>
            <person name="Zeng Q."/>
            <person name="Gargeya S."/>
            <person name="Fitzgerald M."/>
            <person name="Haas B."/>
            <person name="Abouelleil A."/>
            <person name="Allen A.W."/>
            <person name="Alvarado L."/>
            <person name="Arachchi H.M."/>
            <person name="Berlin A.M."/>
            <person name="Chapman S.B."/>
            <person name="Gainer-Dewar J."/>
            <person name="Goldberg J."/>
            <person name="Griggs A."/>
            <person name="Gujja S."/>
            <person name="Hansen M."/>
            <person name="Howarth C."/>
            <person name="Imamovic A."/>
            <person name="Ireland A."/>
            <person name="Larimer J."/>
            <person name="McCowan C."/>
            <person name="Murphy C."/>
            <person name="Pearson M."/>
            <person name="Poon T.W."/>
            <person name="Priest M."/>
            <person name="Roberts A."/>
            <person name="Saif S."/>
            <person name="Shea T."/>
            <person name="Sisk P."/>
            <person name="Sykes S."/>
            <person name="Wortman J."/>
            <person name="Nusbaum C."/>
            <person name="Birren B."/>
        </authorList>
    </citation>
    <scope>NUCLEOTIDE SEQUENCE [LARGE SCALE GENOMIC DNA]</scope>
    <source>
        <strain evidence="8 9">P1976</strain>
    </source>
</reference>
<evidence type="ECO:0000256" key="4">
    <source>
        <dbReference type="ARBA" id="ARBA00022692"/>
    </source>
</evidence>
<evidence type="ECO:0008006" key="10">
    <source>
        <dbReference type="Google" id="ProtNLM"/>
    </source>
</evidence>
<proteinExistence type="inferred from homology"/>
<keyword evidence="4 7" id="KW-0812">Transmembrane</keyword>
<evidence type="ECO:0000256" key="2">
    <source>
        <dbReference type="ARBA" id="ARBA00007015"/>
    </source>
</evidence>
<organism evidence="8 9">
    <name type="scientific">Phytophthora nicotianae P1976</name>
    <dbReference type="NCBI Taxonomy" id="1317066"/>
    <lineage>
        <taxon>Eukaryota</taxon>
        <taxon>Sar</taxon>
        <taxon>Stramenopiles</taxon>
        <taxon>Oomycota</taxon>
        <taxon>Peronosporomycetes</taxon>
        <taxon>Peronosporales</taxon>
        <taxon>Peronosporaceae</taxon>
        <taxon>Phytophthora</taxon>
    </lineage>
</organism>
<evidence type="ECO:0000256" key="5">
    <source>
        <dbReference type="ARBA" id="ARBA00022989"/>
    </source>
</evidence>